<evidence type="ECO:0000256" key="1">
    <source>
        <dbReference type="SAM" id="MobiDB-lite"/>
    </source>
</evidence>
<name>A0A1Y2BCI1_9FUNG</name>
<gene>
    <name evidence="2" type="ORF">BCR33DRAFT_856508</name>
</gene>
<proteinExistence type="predicted"/>
<accession>A0A1Y2BCI1</accession>
<feature type="compositionally biased region" description="Basic and acidic residues" evidence="1">
    <location>
        <begin position="97"/>
        <end position="111"/>
    </location>
</feature>
<dbReference type="AlphaFoldDB" id="A0A1Y2BCI1"/>
<protein>
    <submittedName>
        <fullName evidence="2">Uncharacterized protein</fullName>
    </submittedName>
</protein>
<reference evidence="2 3" key="1">
    <citation type="submission" date="2016-07" db="EMBL/GenBank/DDBJ databases">
        <title>Pervasive Adenine N6-methylation of Active Genes in Fungi.</title>
        <authorList>
            <consortium name="DOE Joint Genome Institute"/>
            <person name="Mondo S.J."/>
            <person name="Dannebaum R.O."/>
            <person name="Kuo R.C."/>
            <person name="Labutti K."/>
            <person name="Haridas S."/>
            <person name="Kuo A."/>
            <person name="Salamov A."/>
            <person name="Ahrendt S.R."/>
            <person name="Lipzen A."/>
            <person name="Sullivan W."/>
            <person name="Andreopoulos W.B."/>
            <person name="Clum A."/>
            <person name="Lindquist E."/>
            <person name="Daum C."/>
            <person name="Ramamoorthy G.K."/>
            <person name="Gryganskyi A."/>
            <person name="Culley D."/>
            <person name="Magnuson J.K."/>
            <person name="James T.Y."/>
            <person name="O'Malley M.A."/>
            <person name="Stajich J.E."/>
            <person name="Spatafora J.W."/>
            <person name="Visel A."/>
            <person name="Grigoriev I.V."/>
        </authorList>
    </citation>
    <scope>NUCLEOTIDE SEQUENCE [LARGE SCALE GENOMIC DNA]</scope>
    <source>
        <strain evidence="2 3">JEL800</strain>
    </source>
</reference>
<sequence length="126" mass="14236">MTIASDAVGRNFCGPHKKDMCHICGMDFRMTNELAEIRAGLRPEPTKLQKLAEERTILQRGISFMRGPAGVPPVMKANYDFHVQQLAKVEKEIEELTKAESDRKELEEATAKSRAKYASQDADTRR</sequence>
<dbReference type="Proteomes" id="UP000193642">
    <property type="component" value="Unassembled WGS sequence"/>
</dbReference>
<dbReference type="EMBL" id="MCGO01000071">
    <property type="protein sequence ID" value="ORY32416.1"/>
    <property type="molecule type" value="Genomic_DNA"/>
</dbReference>
<comment type="caution">
    <text evidence="2">The sequence shown here is derived from an EMBL/GenBank/DDBJ whole genome shotgun (WGS) entry which is preliminary data.</text>
</comment>
<organism evidence="2 3">
    <name type="scientific">Rhizoclosmatium globosum</name>
    <dbReference type="NCBI Taxonomy" id="329046"/>
    <lineage>
        <taxon>Eukaryota</taxon>
        <taxon>Fungi</taxon>
        <taxon>Fungi incertae sedis</taxon>
        <taxon>Chytridiomycota</taxon>
        <taxon>Chytridiomycota incertae sedis</taxon>
        <taxon>Chytridiomycetes</taxon>
        <taxon>Chytridiales</taxon>
        <taxon>Chytriomycetaceae</taxon>
        <taxon>Rhizoclosmatium</taxon>
    </lineage>
</organism>
<keyword evidence="3" id="KW-1185">Reference proteome</keyword>
<evidence type="ECO:0000313" key="3">
    <source>
        <dbReference type="Proteomes" id="UP000193642"/>
    </source>
</evidence>
<dbReference type="OrthoDB" id="2163356at2759"/>
<evidence type="ECO:0000313" key="2">
    <source>
        <dbReference type="EMBL" id="ORY32416.1"/>
    </source>
</evidence>
<feature type="region of interest" description="Disordered" evidence="1">
    <location>
        <begin position="97"/>
        <end position="126"/>
    </location>
</feature>